<dbReference type="Gene3D" id="3.40.50.720">
    <property type="entry name" value="NAD(P)-binding Rossmann-like Domain"/>
    <property type="match status" value="1"/>
</dbReference>
<dbReference type="NCBIfam" id="TIGR00932">
    <property type="entry name" value="2a37"/>
    <property type="match status" value="1"/>
</dbReference>
<dbReference type="eggNOG" id="COG1226">
    <property type="taxonomic scope" value="Bacteria"/>
</dbReference>
<comment type="subcellular location">
    <subcellularLocation>
        <location evidence="1">Membrane</location>
        <topology evidence="1">Multi-pass membrane protein</topology>
    </subcellularLocation>
</comment>
<keyword evidence="8 10" id="KW-0472">Membrane</keyword>
<feature type="transmembrane region" description="Helical" evidence="10">
    <location>
        <begin position="6"/>
        <end position="26"/>
    </location>
</feature>
<evidence type="ECO:0000256" key="4">
    <source>
        <dbReference type="ARBA" id="ARBA00022449"/>
    </source>
</evidence>
<keyword evidence="6 10" id="KW-1133">Transmembrane helix</keyword>
<feature type="transmembrane region" description="Helical" evidence="10">
    <location>
        <begin position="33"/>
        <end position="51"/>
    </location>
</feature>
<keyword evidence="3" id="KW-0813">Transport</keyword>
<dbReference type="GO" id="GO:1902600">
    <property type="term" value="P:proton transmembrane transport"/>
    <property type="evidence" value="ECO:0007669"/>
    <property type="project" value="InterPro"/>
</dbReference>
<dbReference type="PANTHER" id="PTHR42751">
    <property type="entry name" value="SODIUM/HYDROGEN EXCHANGER FAMILY/TRKA DOMAIN PROTEIN"/>
    <property type="match status" value="1"/>
</dbReference>
<evidence type="ECO:0000259" key="11">
    <source>
        <dbReference type="PROSITE" id="PS51201"/>
    </source>
</evidence>
<evidence type="ECO:0000256" key="3">
    <source>
        <dbReference type="ARBA" id="ARBA00022448"/>
    </source>
</evidence>
<proteinExistence type="inferred from homology"/>
<dbReference type="PROSITE" id="PS51201">
    <property type="entry name" value="RCK_N"/>
    <property type="match status" value="1"/>
</dbReference>
<feature type="compositionally biased region" description="Acidic residues" evidence="9">
    <location>
        <begin position="577"/>
        <end position="589"/>
    </location>
</feature>
<evidence type="ECO:0000313" key="13">
    <source>
        <dbReference type="Proteomes" id="UP000003947"/>
    </source>
</evidence>
<dbReference type="InterPro" id="IPR004771">
    <property type="entry name" value="K/H_exchanger"/>
</dbReference>
<evidence type="ECO:0000313" key="12">
    <source>
        <dbReference type="EMBL" id="EIM29487.1"/>
    </source>
</evidence>
<organism evidence="12 13">
    <name type="scientific">Microvirga lotononidis</name>
    <dbReference type="NCBI Taxonomy" id="864069"/>
    <lineage>
        <taxon>Bacteria</taxon>
        <taxon>Pseudomonadati</taxon>
        <taxon>Pseudomonadota</taxon>
        <taxon>Alphaproteobacteria</taxon>
        <taxon>Hyphomicrobiales</taxon>
        <taxon>Methylobacteriaceae</taxon>
        <taxon>Microvirga</taxon>
    </lineage>
</organism>
<dbReference type="STRING" id="864069.MicloDRAFT_00019650"/>
<dbReference type="RefSeq" id="WP_009490952.1">
    <property type="nucleotide sequence ID" value="NZ_CP141048.1"/>
</dbReference>
<dbReference type="eggNOG" id="COG4651">
    <property type="taxonomic scope" value="Bacteria"/>
</dbReference>
<dbReference type="PANTHER" id="PTHR42751:SF1">
    <property type="entry name" value="CATION_PROTON ANTIPORTER YBAL-RELATED"/>
    <property type="match status" value="1"/>
</dbReference>
<dbReference type="GO" id="GO:0015297">
    <property type="term" value="F:antiporter activity"/>
    <property type="evidence" value="ECO:0007669"/>
    <property type="project" value="UniProtKB-KW"/>
</dbReference>
<feature type="transmembrane region" description="Helical" evidence="10">
    <location>
        <begin position="57"/>
        <end position="76"/>
    </location>
</feature>
<name>I4YZU5_9HYPH</name>
<reference evidence="12 13" key="1">
    <citation type="submission" date="2012-02" db="EMBL/GenBank/DDBJ databases">
        <title>Improved High-Quality Draft sequence of Microvirga sp. WSM3557.</title>
        <authorList>
            <consortium name="US DOE Joint Genome Institute"/>
            <person name="Lucas S."/>
            <person name="Han J."/>
            <person name="Lapidus A."/>
            <person name="Cheng J.-F."/>
            <person name="Goodwin L."/>
            <person name="Pitluck S."/>
            <person name="Peters L."/>
            <person name="Zhang X."/>
            <person name="Detter J.C."/>
            <person name="Han C."/>
            <person name="Tapia R."/>
            <person name="Land M."/>
            <person name="Hauser L."/>
            <person name="Kyrpides N."/>
            <person name="Ivanova N."/>
            <person name="Pagani I."/>
            <person name="Brau L."/>
            <person name="Yates R."/>
            <person name="O'Hara G."/>
            <person name="Rui T."/>
            <person name="Howieson J."/>
            <person name="Reeve W."/>
            <person name="Woyke T."/>
        </authorList>
    </citation>
    <scope>NUCLEOTIDE SEQUENCE [LARGE SCALE GENOMIC DNA]</scope>
    <source>
        <strain evidence="12 13">WSM3557</strain>
    </source>
</reference>
<dbReference type="AlphaFoldDB" id="I4YZU5"/>
<dbReference type="SUPFAM" id="SSF51735">
    <property type="entry name" value="NAD(P)-binding Rossmann-fold domains"/>
    <property type="match status" value="1"/>
</dbReference>
<keyword evidence="4" id="KW-0050">Antiport</keyword>
<keyword evidence="5 10" id="KW-0812">Transmembrane</keyword>
<dbReference type="Pfam" id="PF00999">
    <property type="entry name" value="Na_H_Exchanger"/>
    <property type="match status" value="1"/>
</dbReference>
<dbReference type="GO" id="GO:0008324">
    <property type="term" value="F:monoatomic cation transmembrane transporter activity"/>
    <property type="evidence" value="ECO:0007669"/>
    <property type="project" value="InterPro"/>
</dbReference>
<protein>
    <submittedName>
        <fullName evidence="12">Transporter, monovalent cation:proton antiporter-2 (CPA2) family</fullName>
    </submittedName>
</protein>
<feature type="transmembrane region" description="Helical" evidence="10">
    <location>
        <begin position="280"/>
        <end position="299"/>
    </location>
</feature>
<feature type="transmembrane region" description="Helical" evidence="10">
    <location>
        <begin position="368"/>
        <end position="387"/>
    </location>
</feature>
<dbReference type="InterPro" id="IPR003148">
    <property type="entry name" value="RCK_N"/>
</dbReference>
<accession>I4YZU5</accession>
<feature type="transmembrane region" description="Helical" evidence="10">
    <location>
        <begin position="148"/>
        <end position="172"/>
    </location>
</feature>
<dbReference type="InterPro" id="IPR036291">
    <property type="entry name" value="NAD(P)-bd_dom_sf"/>
</dbReference>
<dbReference type="HOGENOM" id="CLU_005126_9_1_5"/>
<feature type="domain" description="RCK N-terminal" evidence="11">
    <location>
        <begin position="434"/>
        <end position="551"/>
    </location>
</feature>
<keyword evidence="13" id="KW-1185">Reference proteome</keyword>
<feature type="transmembrane region" description="Helical" evidence="10">
    <location>
        <begin position="227"/>
        <end position="260"/>
    </location>
</feature>
<dbReference type="OrthoDB" id="9781411at2"/>
<dbReference type="Gene3D" id="1.20.1530.20">
    <property type="match status" value="1"/>
</dbReference>
<evidence type="ECO:0000256" key="1">
    <source>
        <dbReference type="ARBA" id="ARBA00004141"/>
    </source>
</evidence>
<feature type="transmembrane region" description="Helical" evidence="10">
    <location>
        <begin position="306"/>
        <end position="327"/>
    </location>
</feature>
<feature type="transmembrane region" description="Helical" evidence="10">
    <location>
        <begin position="88"/>
        <end position="110"/>
    </location>
</feature>
<dbReference type="Pfam" id="PF02254">
    <property type="entry name" value="TrkA_N"/>
    <property type="match status" value="1"/>
</dbReference>
<gene>
    <name evidence="12" type="ORF">MicloDRAFT_00019650</name>
</gene>
<dbReference type="GO" id="GO:0006813">
    <property type="term" value="P:potassium ion transport"/>
    <property type="evidence" value="ECO:0007669"/>
    <property type="project" value="InterPro"/>
</dbReference>
<evidence type="ECO:0000256" key="7">
    <source>
        <dbReference type="ARBA" id="ARBA00023065"/>
    </source>
</evidence>
<keyword evidence="7" id="KW-0406">Ion transport</keyword>
<feature type="transmembrane region" description="Helical" evidence="10">
    <location>
        <begin position="184"/>
        <end position="206"/>
    </location>
</feature>
<feature type="region of interest" description="Disordered" evidence="9">
    <location>
        <begin position="567"/>
        <end position="621"/>
    </location>
</feature>
<evidence type="ECO:0000256" key="5">
    <source>
        <dbReference type="ARBA" id="ARBA00022692"/>
    </source>
</evidence>
<sequence precursor="true">MPHHTPLISTIVIGLVMAFTLGAIAHRFRLSPLIGYLLAGVLAGPFTPGYVADQGLANQLAEIGVILLMFGVGLHFSLKDLLSVKAIAIPGAIVQIASATLLGMGLAWAMGWGVTAGVVFGLALSVASTVVLLRALQERRLVETERGHIAVGWLIVEDLAMVLTLVLLPAFAHATSGASADFQSIAVSLGMTLGKVIAFVAVMLIVGRRVIPWILHYVAHTGSRELFRLAVLAIALGAAFGAAQLFGVSFALGAFFAGMVLSESELSHQAASETLPLRDAFAVLFFVSVGMLFDPMILINQFGPVLVTFLIIVVGKSLAAFAIVRLFRHPDATALTIAASLAQIGEFSFILAGLGVGLGLMPEIGRDLILAGSMLSILTNPFLFALLDRWTAKREGAKPPAPRVEPPAPESAAVVVPEEPAPLADEPLPMTLLTDHVVLVGHGRVGKFITGKLTTSGTPFLVIETNKHQLAELQRDNHSIIVGNAAAPDVAAAANLKEARCLLVAIPDAFESGQVVEQARRINPELPIIVRVHSDAQEEHVMKYGASRVVMGEQEIARAMFAAVPDAPRSPVLSSVEDADGMPDGEEPLPDVLGPESDSDQAGGQPAEERPMGQQADDPGR</sequence>
<feature type="transmembrane region" description="Helical" evidence="10">
    <location>
        <begin position="333"/>
        <end position="356"/>
    </location>
</feature>
<comment type="similarity">
    <text evidence="2">Belongs to the monovalent cation:proton antiporter 2 (CPA2) transporter (TC 2.A.37) family.</text>
</comment>
<evidence type="ECO:0000256" key="2">
    <source>
        <dbReference type="ARBA" id="ARBA00005551"/>
    </source>
</evidence>
<evidence type="ECO:0000256" key="9">
    <source>
        <dbReference type="SAM" id="MobiDB-lite"/>
    </source>
</evidence>
<dbReference type="Proteomes" id="UP000003947">
    <property type="component" value="Unassembled WGS sequence"/>
</dbReference>
<dbReference type="InterPro" id="IPR006153">
    <property type="entry name" value="Cation/H_exchanger_TM"/>
</dbReference>
<evidence type="ECO:0000256" key="10">
    <source>
        <dbReference type="SAM" id="Phobius"/>
    </source>
</evidence>
<dbReference type="GO" id="GO:0016020">
    <property type="term" value="C:membrane"/>
    <property type="evidence" value="ECO:0007669"/>
    <property type="project" value="UniProtKB-SubCell"/>
</dbReference>
<evidence type="ECO:0000256" key="6">
    <source>
        <dbReference type="ARBA" id="ARBA00022989"/>
    </source>
</evidence>
<dbReference type="EMBL" id="JH660641">
    <property type="protein sequence ID" value="EIM29487.1"/>
    <property type="molecule type" value="Genomic_DNA"/>
</dbReference>
<feature type="transmembrane region" description="Helical" evidence="10">
    <location>
        <begin position="116"/>
        <end position="136"/>
    </location>
</feature>
<evidence type="ECO:0000256" key="8">
    <source>
        <dbReference type="ARBA" id="ARBA00023136"/>
    </source>
</evidence>
<dbReference type="InterPro" id="IPR038770">
    <property type="entry name" value="Na+/solute_symporter_sf"/>
</dbReference>
<dbReference type="NCBIfam" id="NF007950">
    <property type="entry name" value="PRK10669.1"/>
    <property type="match status" value="1"/>
</dbReference>